<dbReference type="InterPro" id="IPR046869">
    <property type="entry name" value="SLM1/RGC1-like_PH"/>
</dbReference>
<feature type="region of interest" description="Disordered" evidence="2">
    <location>
        <begin position="615"/>
        <end position="745"/>
    </location>
</feature>
<evidence type="ECO:0000313" key="4">
    <source>
        <dbReference type="EMBL" id="CAK7897227.1"/>
    </source>
</evidence>
<keyword evidence="5" id="KW-1185">Reference proteome</keyword>
<feature type="compositionally biased region" description="Low complexity" evidence="2">
    <location>
        <begin position="202"/>
        <end position="226"/>
    </location>
</feature>
<keyword evidence="1" id="KW-0597">Phosphoprotein</keyword>
<evidence type="ECO:0000256" key="2">
    <source>
        <dbReference type="SAM" id="MobiDB-lite"/>
    </source>
</evidence>
<dbReference type="InterPro" id="IPR011993">
    <property type="entry name" value="PH-like_dom_sf"/>
</dbReference>
<feature type="compositionally biased region" description="Polar residues" evidence="2">
    <location>
        <begin position="689"/>
        <end position="717"/>
    </location>
</feature>
<evidence type="ECO:0000259" key="3">
    <source>
        <dbReference type="PROSITE" id="PS50003"/>
    </source>
</evidence>
<proteinExistence type="predicted"/>
<dbReference type="InterPro" id="IPR046868">
    <property type="entry name" value="BAR_4"/>
</dbReference>
<gene>
    <name evidence="4" type="ORF">CAAN4_B08812</name>
</gene>
<name>A0ABP0E7R2_9ASCO</name>
<feature type="region of interest" description="Disordered" evidence="2">
    <location>
        <begin position="143"/>
        <end position="162"/>
    </location>
</feature>
<feature type="domain" description="PH" evidence="3">
    <location>
        <begin position="489"/>
        <end position="597"/>
    </location>
</feature>
<feature type="region of interest" description="Disordered" evidence="2">
    <location>
        <begin position="116"/>
        <end position="135"/>
    </location>
</feature>
<dbReference type="Pfam" id="PF20399">
    <property type="entry name" value="PH_20"/>
    <property type="match status" value="1"/>
</dbReference>
<dbReference type="PROSITE" id="PS50003">
    <property type="entry name" value="PH_DOMAIN"/>
    <property type="match status" value="1"/>
</dbReference>
<sequence length="878" mass="97323">MPFEFNKEEILPASDPQSPFYLNVPKPDATPIDDLLFYFKCWKKFIKSLIYYLKEIALVKDYTSRINLQLINSVLFPGVMNLPLKYMTEVNAMMPPNGATGGAKEVKKTSSGNSLVYMNKNHNHSASDLTPAMSRPSLFKTKSNQSFLKPSHTKSDKDHFHLHSRNSSFGTFSFGHSDEKEKDKDASNNAAGHLGTPPNAQSSSSGGVTTSSATSPAGTSGNSGSSFSQAVKAKHYNDDIQVPKNFFNPETSLFPNLPHLLVNDHFQTFQGETKTFKEVNNKLVLRLESLLKNLSLKIKEIKSSLKNDSFANPTIVKEISQTGKILKAYMMCVERYSDTKPVLKKIDSTAEEELGAVLDDPFLLKLQVDSQLKALLVQENYGFAAYVNLQNIARDLSNYVLKDLKFITNKFGKLIDSEKCYTDQSITALYNSLVKFTNTTKPVDEWNYFIANNENFINTNPDISGTNKYKTLRSISKVTLPYSNSIHNKCIRNGKIYKKSKILKNYNVFYYVLTCNYLHEFKIPEEIKRDKSKIGGIVGPQDVPEKSYNLNDFMLKSKSEDKFILQSISNKSTKYTFKCSTDTEFSSWFEDLSELLKFGPDHLSRFELVTSKVTKKEEEAKKKARSEGEKKGRSPSTGSAMSLNLSGVGDTSLSGMYTPKIGTPTYELGSNNSNSESSSIKERNPFERTFSNQKLGNNYSGTTVTSPSQGASTNAMKSNSSTPNSLVSSPAFAQRTGYSPSNSPGVGAGGFSPSYYTTSPGSATGAGTVDSNSQHENYLKIQQEFLRQQQNILNQKIEENQIEQKVCADLSPNLSRQTSSTSLNSFMLGGGGSNINNFLDGFALPPRPEEEGLTPLSHQTSKSSEDQGVPKVFVSSNH</sequence>
<feature type="region of interest" description="Disordered" evidence="2">
    <location>
        <begin position="171"/>
        <end position="227"/>
    </location>
</feature>
<reference evidence="4 5" key="1">
    <citation type="submission" date="2024-01" db="EMBL/GenBank/DDBJ databases">
        <authorList>
            <consortium name="Genoscope - CEA"/>
            <person name="William W."/>
        </authorList>
    </citation>
    <scope>NUCLEOTIDE SEQUENCE [LARGE SCALE GENOMIC DNA]</scope>
    <source>
        <strain evidence="4 5">29B2s-10</strain>
    </source>
</reference>
<dbReference type="Pfam" id="PF20400">
    <property type="entry name" value="BAR_4"/>
    <property type="match status" value="1"/>
</dbReference>
<dbReference type="Gene3D" id="2.30.29.30">
    <property type="entry name" value="Pleckstrin-homology domain (PH domain)/Phosphotyrosine-binding domain (PTB)"/>
    <property type="match status" value="1"/>
</dbReference>
<dbReference type="EMBL" id="OZ004254">
    <property type="protein sequence ID" value="CAK7897227.1"/>
    <property type="molecule type" value="Genomic_DNA"/>
</dbReference>
<dbReference type="SMART" id="SM00233">
    <property type="entry name" value="PH"/>
    <property type="match status" value="1"/>
</dbReference>
<accession>A0ABP0E7R2</accession>
<protein>
    <recommendedName>
        <fullName evidence="3">PH domain-containing protein</fullName>
    </recommendedName>
</protein>
<dbReference type="PANTHER" id="PTHR31941">
    <property type="entry name" value="CYTOSKELETAL SIGNALING PROTEIN SLM1"/>
    <property type="match status" value="1"/>
</dbReference>
<feature type="compositionally biased region" description="Polar residues" evidence="2">
    <location>
        <begin position="634"/>
        <end position="655"/>
    </location>
</feature>
<evidence type="ECO:0000256" key="1">
    <source>
        <dbReference type="ARBA" id="ARBA00022553"/>
    </source>
</evidence>
<dbReference type="PANTHER" id="PTHR31941:SF15">
    <property type="entry name" value="ACTIVATOR OF SKN7 PROTEIN 10-RELATED"/>
    <property type="match status" value="1"/>
</dbReference>
<evidence type="ECO:0000313" key="5">
    <source>
        <dbReference type="Proteomes" id="UP001497600"/>
    </source>
</evidence>
<dbReference type="SUPFAM" id="SSF50729">
    <property type="entry name" value="PH domain-like"/>
    <property type="match status" value="1"/>
</dbReference>
<feature type="region of interest" description="Disordered" evidence="2">
    <location>
        <begin position="840"/>
        <end position="878"/>
    </location>
</feature>
<dbReference type="InterPro" id="IPR001849">
    <property type="entry name" value="PH_domain"/>
</dbReference>
<dbReference type="Proteomes" id="UP001497600">
    <property type="component" value="Chromosome B"/>
</dbReference>
<organism evidence="4 5">
    <name type="scientific">[Candida] anglica</name>
    <dbReference type="NCBI Taxonomy" id="148631"/>
    <lineage>
        <taxon>Eukaryota</taxon>
        <taxon>Fungi</taxon>
        <taxon>Dikarya</taxon>
        <taxon>Ascomycota</taxon>
        <taxon>Saccharomycotina</taxon>
        <taxon>Pichiomycetes</taxon>
        <taxon>Debaryomycetaceae</taxon>
        <taxon>Kurtzmaniella</taxon>
    </lineage>
</organism>
<feature type="compositionally biased region" description="Basic and acidic residues" evidence="2">
    <location>
        <begin position="176"/>
        <end position="186"/>
    </location>
</feature>
<feature type="compositionally biased region" description="Low complexity" evidence="2">
    <location>
        <begin position="718"/>
        <end position="730"/>
    </location>
</feature>
<feature type="compositionally biased region" description="Basic and acidic residues" evidence="2">
    <location>
        <begin position="615"/>
        <end position="632"/>
    </location>
</feature>